<evidence type="ECO:0000313" key="3">
    <source>
        <dbReference type="EMBL" id="KAK0606969.1"/>
    </source>
</evidence>
<reference evidence="3" key="1">
    <citation type="journal article" date="2022" name="Plant J.">
        <title>Strategies of tolerance reflected in two North American maple genomes.</title>
        <authorList>
            <person name="McEvoy S.L."/>
            <person name="Sezen U.U."/>
            <person name="Trouern-Trend A."/>
            <person name="McMahon S.M."/>
            <person name="Schaberg P.G."/>
            <person name="Yang J."/>
            <person name="Wegrzyn J.L."/>
            <person name="Swenson N.G."/>
        </authorList>
    </citation>
    <scope>NUCLEOTIDE SEQUENCE</scope>
    <source>
        <strain evidence="3">NS2018</strain>
    </source>
</reference>
<dbReference type="Proteomes" id="UP001168877">
    <property type="component" value="Unassembled WGS sequence"/>
</dbReference>
<proteinExistence type="predicted"/>
<name>A0AA39W1Z3_ACESA</name>
<feature type="region of interest" description="Disordered" evidence="1">
    <location>
        <begin position="105"/>
        <end position="125"/>
    </location>
</feature>
<dbReference type="GO" id="GO:0016747">
    <property type="term" value="F:acyltransferase activity, transferring groups other than amino-acyl groups"/>
    <property type="evidence" value="ECO:0007669"/>
    <property type="project" value="InterPro"/>
</dbReference>
<evidence type="ECO:0000259" key="2">
    <source>
        <dbReference type="Pfam" id="PF00195"/>
    </source>
</evidence>
<dbReference type="PANTHER" id="PTHR11877:SF80">
    <property type="entry name" value="CHALCONE SYNTHASE 1"/>
    <property type="match status" value="1"/>
</dbReference>
<evidence type="ECO:0000313" key="4">
    <source>
        <dbReference type="Proteomes" id="UP001168877"/>
    </source>
</evidence>
<dbReference type="InterPro" id="IPR016039">
    <property type="entry name" value="Thiolase-like"/>
</dbReference>
<gene>
    <name evidence="3" type="ORF">LWI29_007076</name>
</gene>
<dbReference type="Pfam" id="PF00195">
    <property type="entry name" value="Chal_sti_synt_N"/>
    <property type="match status" value="1"/>
</dbReference>
<dbReference type="GO" id="GO:0030639">
    <property type="term" value="P:polyketide biosynthetic process"/>
    <property type="evidence" value="ECO:0007669"/>
    <property type="project" value="TreeGrafter"/>
</dbReference>
<evidence type="ECO:0000256" key="1">
    <source>
        <dbReference type="SAM" id="MobiDB-lite"/>
    </source>
</evidence>
<dbReference type="SUPFAM" id="SSF53901">
    <property type="entry name" value="Thiolase-like"/>
    <property type="match status" value="1"/>
</dbReference>
<organism evidence="3 4">
    <name type="scientific">Acer saccharum</name>
    <name type="common">Sugar maple</name>
    <dbReference type="NCBI Taxonomy" id="4024"/>
    <lineage>
        <taxon>Eukaryota</taxon>
        <taxon>Viridiplantae</taxon>
        <taxon>Streptophyta</taxon>
        <taxon>Embryophyta</taxon>
        <taxon>Tracheophyta</taxon>
        <taxon>Spermatophyta</taxon>
        <taxon>Magnoliopsida</taxon>
        <taxon>eudicotyledons</taxon>
        <taxon>Gunneridae</taxon>
        <taxon>Pentapetalae</taxon>
        <taxon>rosids</taxon>
        <taxon>malvids</taxon>
        <taxon>Sapindales</taxon>
        <taxon>Sapindaceae</taxon>
        <taxon>Hippocastanoideae</taxon>
        <taxon>Acereae</taxon>
        <taxon>Acer</taxon>
    </lineage>
</organism>
<reference evidence="3" key="2">
    <citation type="submission" date="2023-06" db="EMBL/GenBank/DDBJ databases">
        <authorList>
            <person name="Swenson N.G."/>
            <person name="Wegrzyn J.L."/>
            <person name="Mcevoy S.L."/>
        </authorList>
    </citation>
    <scope>NUCLEOTIDE SEQUENCE</scope>
    <source>
        <strain evidence="3">NS2018</strain>
        <tissue evidence="3">Leaf</tissue>
    </source>
</reference>
<feature type="domain" description="Chalcone/stilbene synthase N-terminal" evidence="2">
    <location>
        <begin position="37"/>
        <end position="102"/>
    </location>
</feature>
<dbReference type="Gene3D" id="3.40.47.10">
    <property type="match status" value="2"/>
</dbReference>
<accession>A0AA39W1Z3</accession>
<comment type="caution">
    <text evidence="3">The sequence shown here is derived from an EMBL/GenBank/DDBJ whole genome shotgun (WGS) entry which is preliminary data.</text>
</comment>
<dbReference type="EMBL" id="JAUESC010000001">
    <property type="protein sequence ID" value="KAK0606969.1"/>
    <property type="molecule type" value="Genomic_DNA"/>
</dbReference>
<dbReference type="InterPro" id="IPR001099">
    <property type="entry name" value="Chalcone/stilbene_synt_N"/>
</dbReference>
<dbReference type="PANTHER" id="PTHR11877">
    <property type="entry name" value="HYDROXYMETHYLGLUTARYL-COA SYNTHASE"/>
    <property type="match status" value="1"/>
</dbReference>
<dbReference type="AlphaFoldDB" id="A0AA39W1Z3"/>
<keyword evidence="4" id="KW-1185">Reference proteome</keyword>
<feature type="compositionally biased region" description="Polar residues" evidence="1">
    <location>
        <begin position="113"/>
        <end position="125"/>
    </location>
</feature>
<protein>
    <recommendedName>
        <fullName evidence="2">Chalcone/stilbene synthase N-terminal domain-containing protein</fullName>
    </recommendedName>
</protein>
<sequence>MLVVEIPKSGKEAAMKAIKEWGQSKSKITHLIFITSAGCFADGTALCHAKDLTENNKGAHVLVVCSEMMTILFHGPSEDLAGLVGQALFGDGAAAMIVGSDPIPGVEKPYNPPSQGHSASICKSH</sequence>
<dbReference type="InterPro" id="IPR011141">
    <property type="entry name" value="Polyketide_synthase_type-III"/>
</dbReference>